<protein>
    <submittedName>
        <fullName evidence="7">TetR family transcriptional regulator</fullName>
    </submittedName>
</protein>
<dbReference type="InterPro" id="IPR039538">
    <property type="entry name" value="BetI_C"/>
</dbReference>
<evidence type="ECO:0000256" key="3">
    <source>
        <dbReference type="ARBA" id="ARBA00023125"/>
    </source>
</evidence>
<keyword evidence="3 5" id="KW-0238">DNA-binding</keyword>
<dbReference type="InterPro" id="IPR009057">
    <property type="entry name" value="Homeodomain-like_sf"/>
</dbReference>
<proteinExistence type="predicted"/>
<evidence type="ECO:0000259" key="6">
    <source>
        <dbReference type="PROSITE" id="PS50977"/>
    </source>
</evidence>
<comment type="caution">
    <text evidence="7">The sequence shown here is derived from an EMBL/GenBank/DDBJ whole genome shotgun (WGS) entry which is preliminary data.</text>
</comment>
<dbReference type="InterPro" id="IPR050109">
    <property type="entry name" value="HTH-type_TetR-like_transc_reg"/>
</dbReference>
<organism evidence="7 8">
    <name type="scientific">Amycolatopsis rifamycinica</name>
    <dbReference type="NCBI Taxonomy" id="287986"/>
    <lineage>
        <taxon>Bacteria</taxon>
        <taxon>Bacillati</taxon>
        <taxon>Actinomycetota</taxon>
        <taxon>Actinomycetes</taxon>
        <taxon>Pseudonocardiales</taxon>
        <taxon>Pseudonocardiaceae</taxon>
        <taxon>Amycolatopsis</taxon>
    </lineage>
</organism>
<evidence type="ECO:0000256" key="5">
    <source>
        <dbReference type="PROSITE-ProRule" id="PRU00335"/>
    </source>
</evidence>
<dbReference type="GO" id="GO:0003700">
    <property type="term" value="F:DNA-binding transcription factor activity"/>
    <property type="evidence" value="ECO:0007669"/>
    <property type="project" value="TreeGrafter"/>
</dbReference>
<dbReference type="eggNOG" id="COG1309">
    <property type="taxonomic scope" value="Bacteria"/>
</dbReference>
<evidence type="ECO:0000256" key="1">
    <source>
        <dbReference type="ARBA" id="ARBA00022491"/>
    </source>
</evidence>
<evidence type="ECO:0000313" key="7">
    <source>
        <dbReference type="EMBL" id="KDN23030.1"/>
    </source>
</evidence>
<dbReference type="EMBL" id="JMQI01000011">
    <property type="protein sequence ID" value="KDN23030.1"/>
    <property type="molecule type" value="Genomic_DNA"/>
</dbReference>
<dbReference type="AlphaFoldDB" id="A0A066U7G1"/>
<dbReference type="RefSeq" id="WP_043776658.1">
    <property type="nucleotide sequence ID" value="NZ_JMQI01000011.1"/>
</dbReference>
<dbReference type="Pfam" id="PF13977">
    <property type="entry name" value="TetR_C_6"/>
    <property type="match status" value="1"/>
</dbReference>
<keyword evidence="4" id="KW-0804">Transcription</keyword>
<evidence type="ECO:0000256" key="2">
    <source>
        <dbReference type="ARBA" id="ARBA00023015"/>
    </source>
</evidence>
<dbReference type="InterPro" id="IPR001647">
    <property type="entry name" value="HTH_TetR"/>
</dbReference>
<evidence type="ECO:0000256" key="4">
    <source>
        <dbReference type="ARBA" id="ARBA00023163"/>
    </source>
</evidence>
<evidence type="ECO:0000313" key="8">
    <source>
        <dbReference type="Proteomes" id="UP000027345"/>
    </source>
</evidence>
<gene>
    <name evidence="7" type="ORF">DV20_04765</name>
</gene>
<name>A0A066U7G1_9PSEU</name>
<reference evidence="7 8" key="1">
    <citation type="submission" date="2014-05" db="EMBL/GenBank/DDBJ databases">
        <title>Draft genome sequence of Amycolatopsis rifamycinica DSM 46095.</title>
        <authorList>
            <person name="Lal R."/>
            <person name="Saxena A."/>
            <person name="Kumari R."/>
            <person name="Mukherjee U."/>
            <person name="Singh P."/>
            <person name="Sangwan N."/>
            <person name="Mahato N.K."/>
        </authorList>
    </citation>
    <scope>NUCLEOTIDE SEQUENCE [LARGE SCALE GENOMIC DNA]</scope>
    <source>
        <strain evidence="7 8">DSM 46095</strain>
    </source>
</reference>
<feature type="DNA-binding region" description="H-T-H motif" evidence="5">
    <location>
        <begin position="31"/>
        <end position="50"/>
    </location>
</feature>
<dbReference type="Proteomes" id="UP000027345">
    <property type="component" value="Unassembled WGS sequence"/>
</dbReference>
<keyword evidence="2" id="KW-0805">Transcription regulation</keyword>
<dbReference type="PANTHER" id="PTHR30055">
    <property type="entry name" value="HTH-TYPE TRANSCRIPTIONAL REGULATOR RUTR"/>
    <property type="match status" value="1"/>
</dbReference>
<feature type="domain" description="HTH tetR-type" evidence="6">
    <location>
        <begin position="8"/>
        <end position="68"/>
    </location>
</feature>
<keyword evidence="8" id="KW-1185">Reference proteome</keyword>
<sequence>MPKQRDVRAQRELLSNATWQVLADDGLPGLTLRAVAERAGCTTGLVMHAFPTKKALLLHARDLLYERTAVRADAAEAACAEPSGALAAVLGQAVDLPHGHHEESRIWVGFLAAALADDDLAERHRAANRSFLARVRRLVAACRPEWTDERLELTTKSLVALVEGLNVLAAADPQTYPARLQQAALAEALADLTQPGRSGGGRRSG</sequence>
<dbReference type="OrthoDB" id="9816296at2"/>
<dbReference type="GO" id="GO:0000976">
    <property type="term" value="F:transcription cis-regulatory region binding"/>
    <property type="evidence" value="ECO:0007669"/>
    <property type="project" value="TreeGrafter"/>
</dbReference>
<dbReference type="PANTHER" id="PTHR30055:SF228">
    <property type="entry name" value="TRANSCRIPTIONAL REGULATOR-RELATED"/>
    <property type="match status" value="1"/>
</dbReference>
<accession>A0A066U7G1</accession>
<dbReference type="Pfam" id="PF00440">
    <property type="entry name" value="TetR_N"/>
    <property type="match status" value="1"/>
</dbReference>
<dbReference type="Gene3D" id="1.10.357.10">
    <property type="entry name" value="Tetracycline Repressor, domain 2"/>
    <property type="match status" value="1"/>
</dbReference>
<dbReference type="PROSITE" id="PS50977">
    <property type="entry name" value="HTH_TETR_2"/>
    <property type="match status" value="1"/>
</dbReference>
<keyword evidence="1" id="KW-0678">Repressor</keyword>
<dbReference type="InterPro" id="IPR036271">
    <property type="entry name" value="Tet_transcr_reg_TetR-rel_C_sf"/>
</dbReference>
<dbReference type="SUPFAM" id="SSF46689">
    <property type="entry name" value="Homeodomain-like"/>
    <property type="match status" value="1"/>
</dbReference>
<dbReference type="SUPFAM" id="SSF48498">
    <property type="entry name" value="Tetracyclin repressor-like, C-terminal domain"/>
    <property type="match status" value="1"/>
</dbReference>